<evidence type="ECO:0000313" key="5">
    <source>
        <dbReference type="Proteomes" id="UP000028602"/>
    </source>
</evidence>
<dbReference type="PROSITE" id="PS00745">
    <property type="entry name" value="RF_PROK_I"/>
    <property type="match status" value="1"/>
</dbReference>
<evidence type="ECO:0000256" key="2">
    <source>
        <dbReference type="SAM" id="MobiDB-lite"/>
    </source>
</evidence>
<dbReference type="EMBL" id="JMPR01000020">
    <property type="protein sequence ID" value="KFD20723.1"/>
    <property type="molecule type" value="Genomic_DNA"/>
</dbReference>
<dbReference type="eggNOG" id="COG1186">
    <property type="taxonomic scope" value="Bacteria"/>
</dbReference>
<accession>A0A085JJS7</accession>
<dbReference type="GO" id="GO:0043022">
    <property type="term" value="F:ribosome binding"/>
    <property type="evidence" value="ECO:0007669"/>
    <property type="project" value="TreeGrafter"/>
</dbReference>
<dbReference type="OrthoDB" id="9815709at2"/>
<feature type="compositionally biased region" description="Basic residues" evidence="2">
    <location>
        <begin position="106"/>
        <end position="121"/>
    </location>
</feature>
<dbReference type="Pfam" id="PF00472">
    <property type="entry name" value="RF-1"/>
    <property type="match status" value="1"/>
</dbReference>
<feature type="region of interest" description="Disordered" evidence="2">
    <location>
        <begin position="102"/>
        <end position="139"/>
    </location>
</feature>
<dbReference type="GO" id="GO:0003747">
    <property type="term" value="F:translation release factor activity"/>
    <property type="evidence" value="ECO:0007669"/>
    <property type="project" value="InterPro"/>
</dbReference>
<name>A0A085JJS7_9GAMM</name>
<dbReference type="InterPro" id="IPR000352">
    <property type="entry name" value="Pep_chain_release_fac_I"/>
</dbReference>
<dbReference type="InterPro" id="IPR045853">
    <property type="entry name" value="Pep_chain_release_fac_I_sf"/>
</dbReference>
<evidence type="ECO:0000259" key="3">
    <source>
        <dbReference type="PROSITE" id="PS00745"/>
    </source>
</evidence>
<dbReference type="NCBIfam" id="NF006718">
    <property type="entry name" value="PRK09256.1"/>
    <property type="match status" value="1"/>
</dbReference>
<protein>
    <submittedName>
        <fullName evidence="4">Translation release factor-related protein</fullName>
    </submittedName>
</protein>
<keyword evidence="5" id="KW-1185">Reference proteome</keyword>
<dbReference type="GO" id="GO:0004045">
    <property type="term" value="F:peptidyl-tRNA hydrolase activity"/>
    <property type="evidence" value="ECO:0007669"/>
    <property type="project" value="TreeGrafter"/>
</dbReference>
<dbReference type="SUPFAM" id="SSF75620">
    <property type="entry name" value="Release factor"/>
    <property type="match status" value="1"/>
</dbReference>
<dbReference type="Gene3D" id="3.30.160.20">
    <property type="match status" value="1"/>
</dbReference>
<dbReference type="PANTHER" id="PTHR47814:SF1">
    <property type="entry name" value="PEPTIDYL-TRNA HYDROLASE ARFB"/>
    <property type="match status" value="1"/>
</dbReference>
<dbReference type="AlphaFoldDB" id="A0A085JJS7"/>
<reference evidence="4 5" key="1">
    <citation type="submission" date="2014-05" db="EMBL/GenBank/DDBJ databases">
        <title>ATOL: Assembling a taxonomically balanced genome-scale reconstruction of the evolutionary history of the Enterobacteriaceae.</title>
        <authorList>
            <person name="Plunkett G.III."/>
            <person name="Neeno-Eckwall E.C."/>
            <person name="Glasner J.D."/>
            <person name="Perna N.T."/>
        </authorList>
    </citation>
    <scope>NUCLEOTIDE SEQUENCE [LARGE SCALE GENOMIC DNA]</scope>
    <source>
        <strain evidence="4 5">ATCC 33301</strain>
    </source>
</reference>
<feature type="domain" description="Prokaryotic-type class I peptide chain release factors" evidence="3">
    <location>
        <begin position="21"/>
        <end position="37"/>
    </location>
</feature>
<organism evidence="4 5">
    <name type="scientific">Tatumella ptyseos ATCC 33301</name>
    <dbReference type="NCBI Taxonomy" id="1005995"/>
    <lineage>
        <taxon>Bacteria</taxon>
        <taxon>Pseudomonadati</taxon>
        <taxon>Pseudomonadota</taxon>
        <taxon>Gammaproteobacteria</taxon>
        <taxon>Enterobacterales</taxon>
        <taxon>Erwiniaceae</taxon>
        <taxon>Tatumella</taxon>
    </lineage>
</organism>
<gene>
    <name evidence="4" type="primary">yaeJ</name>
    <name evidence="4" type="ORF">GTPT_1256</name>
</gene>
<dbReference type="Proteomes" id="UP000028602">
    <property type="component" value="Unassembled WGS sequence"/>
</dbReference>
<evidence type="ECO:0000313" key="4">
    <source>
        <dbReference type="EMBL" id="KFD20723.1"/>
    </source>
</evidence>
<dbReference type="RefSeq" id="WP_025901308.1">
    <property type="nucleotide sequence ID" value="NZ_ATMJ01000019.1"/>
</dbReference>
<comment type="similarity">
    <text evidence="1">Belongs to the prokaryotic/mitochondrial release factor family.</text>
</comment>
<proteinExistence type="inferred from homology"/>
<sequence>MIDIGRGITLDPEDIRLSAIRAQGAGGQHVNKASTAVHLRFDIKASQLPEPVQQKLLQVNHHLITADGIVVIKSQSFRSQDKNRTAAIERLVDLIRELIHEEAPRKATRPTRASRIRRLQSKSRNSATKNLRGKVRDLG</sequence>
<dbReference type="PANTHER" id="PTHR47814">
    <property type="entry name" value="PEPTIDYL-TRNA HYDROLASE ARFB"/>
    <property type="match status" value="1"/>
</dbReference>
<dbReference type="GO" id="GO:0072344">
    <property type="term" value="P:rescue of stalled ribosome"/>
    <property type="evidence" value="ECO:0007669"/>
    <property type="project" value="TreeGrafter"/>
</dbReference>
<comment type="caution">
    <text evidence="4">The sequence shown here is derived from an EMBL/GenBank/DDBJ whole genome shotgun (WGS) entry which is preliminary data.</text>
</comment>
<evidence type="ECO:0000256" key="1">
    <source>
        <dbReference type="ARBA" id="ARBA00010835"/>
    </source>
</evidence>